<comment type="similarity">
    <text evidence="1">Belongs to the DinB family.</text>
</comment>
<proteinExistence type="inferred from homology"/>
<dbReference type="SUPFAM" id="SSF109854">
    <property type="entry name" value="DinB/YfiT-like putative metalloenzymes"/>
    <property type="match status" value="1"/>
</dbReference>
<dbReference type="PANTHER" id="PTHR37302:SF1">
    <property type="entry name" value="PROTEIN DINB"/>
    <property type="match status" value="1"/>
</dbReference>
<evidence type="ECO:0000313" key="3">
    <source>
        <dbReference type="EMBL" id="SEK67991.1"/>
    </source>
</evidence>
<accession>A0A1H7IZQ5</accession>
<sequence length="167" mass="19341">MDVLYSLRLQARYSRWAHAQLLGHCDTLQDDVRKTEWFGTQGSIHGIFNQMLLQDRIWLGRMLGKPYVYRSSDQVLYTEYGLLRAERMRTDSEIMNFVQSLAYPNLDKQITFTLDHTSRECTLVLGECLLNLLHRQSTQRGQIVALLEQSDVDLVLLDMMAMPGIAD</sequence>
<keyword evidence="4" id="KW-1185">Reference proteome</keyword>
<protein>
    <submittedName>
        <fullName evidence="3">Uncharacterized damage-inducible protein DinB (Forms a four-helix bundle)</fullName>
    </submittedName>
</protein>
<dbReference type="Gene3D" id="1.20.120.450">
    <property type="entry name" value="dinb family like domain"/>
    <property type="match status" value="1"/>
</dbReference>
<name>A0A1H7IZQ5_9GAMM</name>
<evidence type="ECO:0000256" key="2">
    <source>
        <dbReference type="ARBA" id="ARBA00022723"/>
    </source>
</evidence>
<dbReference type="InterPro" id="IPR007837">
    <property type="entry name" value="DinB"/>
</dbReference>
<dbReference type="InterPro" id="IPR034660">
    <property type="entry name" value="DinB/YfiT-like"/>
</dbReference>
<dbReference type="Pfam" id="PF05163">
    <property type="entry name" value="DinB"/>
    <property type="match status" value="1"/>
</dbReference>
<dbReference type="EMBL" id="FOAA01000004">
    <property type="protein sequence ID" value="SEK67991.1"/>
    <property type="molecule type" value="Genomic_DNA"/>
</dbReference>
<keyword evidence="2" id="KW-0479">Metal-binding</keyword>
<dbReference type="OrthoDB" id="9807509at2"/>
<evidence type="ECO:0000313" key="4">
    <source>
        <dbReference type="Proteomes" id="UP000199256"/>
    </source>
</evidence>
<organism evidence="3 4">
    <name type="scientific">Ectothiorhodospira marina</name>
    <dbReference type="NCBI Taxonomy" id="1396821"/>
    <lineage>
        <taxon>Bacteria</taxon>
        <taxon>Pseudomonadati</taxon>
        <taxon>Pseudomonadota</taxon>
        <taxon>Gammaproteobacteria</taxon>
        <taxon>Chromatiales</taxon>
        <taxon>Ectothiorhodospiraceae</taxon>
        <taxon>Ectothiorhodospira</taxon>
    </lineage>
</organism>
<evidence type="ECO:0000256" key="1">
    <source>
        <dbReference type="ARBA" id="ARBA00008635"/>
    </source>
</evidence>
<dbReference type="AlphaFoldDB" id="A0A1H7IZQ5"/>
<reference evidence="4" key="1">
    <citation type="submission" date="2016-10" db="EMBL/GenBank/DDBJ databases">
        <authorList>
            <person name="Varghese N."/>
            <person name="Submissions S."/>
        </authorList>
    </citation>
    <scope>NUCLEOTIDE SEQUENCE [LARGE SCALE GENOMIC DNA]</scope>
    <source>
        <strain evidence="4">DSM 241</strain>
    </source>
</reference>
<dbReference type="RefSeq" id="WP_090251738.1">
    <property type="nucleotide sequence ID" value="NZ_FOAA01000004.1"/>
</dbReference>
<dbReference type="STRING" id="1396821.SAMN05444515_10451"/>
<dbReference type="Proteomes" id="UP000199256">
    <property type="component" value="Unassembled WGS sequence"/>
</dbReference>
<dbReference type="GO" id="GO:0046872">
    <property type="term" value="F:metal ion binding"/>
    <property type="evidence" value="ECO:0007669"/>
    <property type="project" value="UniProtKB-KW"/>
</dbReference>
<gene>
    <name evidence="3" type="ORF">SAMN05444515_10451</name>
</gene>
<dbReference type="PANTHER" id="PTHR37302">
    <property type="entry name" value="SLR1116 PROTEIN"/>
    <property type="match status" value="1"/>
</dbReference>